<proteinExistence type="predicted"/>
<dbReference type="PANTHER" id="PTHR37392:SF1">
    <property type="entry name" value="OS09G0556800 PROTEIN"/>
    <property type="match status" value="1"/>
</dbReference>
<dbReference type="OrthoDB" id="1904025at2759"/>
<accession>A0A8S0PJ51</accession>
<evidence type="ECO:0000256" key="1">
    <source>
        <dbReference type="SAM" id="MobiDB-lite"/>
    </source>
</evidence>
<evidence type="ECO:0000313" key="2">
    <source>
        <dbReference type="EMBL" id="CAA2952902.1"/>
    </source>
</evidence>
<dbReference type="Gramene" id="OE9A007856T2">
    <property type="protein sequence ID" value="OE9A007856C2"/>
    <property type="gene ID" value="OE9A007856"/>
</dbReference>
<gene>
    <name evidence="2" type="ORF">OLEA9_A007856</name>
</gene>
<dbReference type="AlphaFoldDB" id="A0A8S0PJ51"/>
<protein>
    <submittedName>
        <fullName evidence="2">Uncharacterized protein</fullName>
    </submittedName>
</protein>
<feature type="region of interest" description="Disordered" evidence="1">
    <location>
        <begin position="334"/>
        <end position="354"/>
    </location>
</feature>
<dbReference type="EMBL" id="CACTIH010000085">
    <property type="protein sequence ID" value="CAA2952902.1"/>
    <property type="molecule type" value="Genomic_DNA"/>
</dbReference>
<feature type="compositionally biased region" description="Basic and acidic residues" evidence="1">
    <location>
        <begin position="273"/>
        <end position="282"/>
    </location>
</feature>
<organism evidence="2 3">
    <name type="scientific">Olea europaea subsp. europaea</name>
    <dbReference type="NCBI Taxonomy" id="158383"/>
    <lineage>
        <taxon>Eukaryota</taxon>
        <taxon>Viridiplantae</taxon>
        <taxon>Streptophyta</taxon>
        <taxon>Embryophyta</taxon>
        <taxon>Tracheophyta</taxon>
        <taxon>Spermatophyta</taxon>
        <taxon>Magnoliopsida</taxon>
        <taxon>eudicotyledons</taxon>
        <taxon>Gunneridae</taxon>
        <taxon>Pentapetalae</taxon>
        <taxon>asterids</taxon>
        <taxon>lamiids</taxon>
        <taxon>Lamiales</taxon>
        <taxon>Oleaceae</taxon>
        <taxon>Oleeae</taxon>
        <taxon>Olea</taxon>
    </lineage>
</organism>
<name>A0A8S0PJ51_OLEEU</name>
<dbReference type="Proteomes" id="UP000594638">
    <property type="component" value="Unassembled WGS sequence"/>
</dbReference>
<reference evidence="2 3" key="1">
    <citation type="submission" date="2019-12" db="EMBL/GenBank/DDBJ databases">
        <authorList>
            <person name="Alioto T."/>
            <person name="Alioto T."/>
            <person name="Gomez Garrido J."/>
        </authorList>
    </citation>
    <scope>NUCLEOTIDE SEQUENCE [LARGE SCALE GENOMIC DNA]</scope>
</reference>
<feature type="region of interest" description="Disordered" evidence="1">
    <location>
        <begin position="273"/>
        <end position="318"/>
    </location>
</feature>
<dbReference type="PANTHER" id="PTHR37392">
    <property type="entry name" value="OS09G0556800 PROTEIN"/>
    <property type="match status" value="1"/>
</dbReference>
<feature type="compositionally biased region" description="Basic and acidic residues" evidence="1">
    <location>
        <begin position="292"/>
        <end position="315"/>
    </location>
</feature>
<sequence>MVYAYTPTYYTSLHDSITSLYKSILPFSFKKRRLPAIAAAEQQLSKQQSDNLKWQQDSFHQILNLMGLCKEGILSETEVSAFRTHLLETLIASSIDHEPTVILRDKLIFLQELFYAKCISEDEYHASKRPLLQRLAIQGAEIEARDVIVGTQKEASNEEWPVIDLKDEKCLVSQEYLMSKNKPKPGSTVKQIKGAASAFGFISPIKNCKLKEEKNDNNLRPMPFDQNVSTSSFLRNEVGLSTGNRFWNSNLNEKESETKSILMAESLPADSVKIDKRSSGDKSKRKPFKTLFQREGRGNGGDDHGPEHEEKEKMKSGKKQWGFDGFKKWKKTDSEDETVPLSLGEKSDGESYTGRLIMNRAAEGPDTKQIKRKLHPDGAPTDFFVDKVLGENIKKELSRIQTELGAKNQTFDLSDDQLEAISTRLPVDKADLKRLFPKSWCDRYGDIVIDVVRKEFKQHVGEMGNSRVLAKEKQNSKRWTTFDDDDENCHPNLFASKEQATFSSSKMVRASINNTSSSIDKGFKYNPFFDV</sequence>
<comment type="caution">
    <text evidence="2">The sequence shown here is derived from an EMBL/GenBank/DDBJ whole genome shotgun (WGS) entry which is preliminary data.</text>
</comment>
<keyword evidence="3" id="KW-1185">Reference proteome</keyword>
<evidence type="ECO:0000313" key="3">
    <source>
        <dbReference type="Proteomes" id="UP000594638"/>
    </source>
</evidence>